<evidence type="ECO:0000256" key="8">
    <source>
        <dbReference type="ARBA" id="ARBA00022989"/>
    </source>
</evidence>
<dbReference type="InterPro" id="IPR003378">
    <property type="entry name" value="Fringe-like_glycosylTrfase"/>
</dbReference>
<gene>
    <name evidence="13" type="ORF">OKA104_LOCUS20759</name>
</gene>
<dbReference type="Pfam" id="PF00069">
    <property type="entry name" value="Pkinase"/>
    <property type="match status" value="1"/>
</dbReference>
<comment type="caution">
    <text evidence="13">The sequence shown here is derived from an EMBL/GenBank/DDBJ whole genome shotgun (WGS) entry which is preliminary data.</text>
</comment>
<dbReference type="SMART" id="SM00220">
    <property type="entry name" value="S_TKc"/>
    <property type="match status" value="1"/>
</dbReference>
<keyword evidence="5 10" id="KW-0547">Nucleotide-binding</keyword>
<feature type="region of interest" description="Disordered" evidence="11">
    <location>
        <begin position="546"/>
        <end position="616"/>
    </location>
</feature>
<proteinExistence type="predicted"/>
<feature type="compositionally biased region" description="Low complexity" evidence="11">
    <location>
        <begin position="393"/>
        <end position="405"/>
    </location>
</feature>
<dbReference type="GO" id="GO:0016020">
    <property type="term" value="C:membrane"/>
    <property type="evidence" value="ECO:0007669"/>
    <property type="project" value="UniProtKB-SubCell"/>
</dbReference>
<evidence type="ECO:0000256" key="10">
    <source>
        <dbReference type="PROSITE-ProRule" id="PRU10141"/>
    </source>
</evidence>
<protein>
    <recommendedName>
        <fullName evidence="12">Protein kinase domain-containing protein</fullName>
    </recommendedName>
</protein>
<dbReference type="PROSITE" id="PS50011">
    <property type="entry name" value="PROTEIN_KINASE_DOM"/>
    <property type="match status" value="1"/>
</dbReference>
<evidence type="ECO:0000256" key="5">
    <source>
        <dbReference type="ARBA" id="ARBA00022741"/>
    </source>
</evidence>
<evidence type="ECO:0000256" key="4">
    <source>
        <dbReference type="ARBA" id="ARBA00022692"/>
    </source>
</evidence>
<name>A0A819DPN7_9BILA</name>
<dbReference type="Pfam" id="PF02434">
    <property type="entry name" value="Fringe"/>
    <property type="match status" value="1"/>
</dbReference>
<evidence type="ECO:0000256" key="2">
    <source>
        <dbReference type="ARBA" id="ARBA00022676"/>
    </source>
</evidence>
<keyword evidence="2" id="KW-0328">Glycosyltransferase</keyword>
<dbReference type="Gene3D" id="1.10.510.10">
    <property type="entry name" value="Transferase(Phosphotransferase) domain 1"/>
    <property type="match status" value="1"/>
</dbReference>
<evidence type="ECO:0000313" key="14">
    <source>
        <dbReference type="Proteomes" id="UP000663881"/>
    </source>
</evidence>
<keyword evidence="4" id="KW-0812">Transmembrane</keyword>
<dbReference type="InterPro" id="IPR011009">
    <property type="entry name" value="Kinase-like_dom_sf"/>
</dbReference>
<dbReference type="Proteomes" id="UP000663881">
    <property type="component" value="Unassembled WGS sequence"/>
</dbReference>
<feature type="domain" description="Protein kinase" evidence="12">
    <location>
        <begin position="642"/>
        <end position="921"/>
    </location>
</feature>
<keyword evidence="3" id="KW-0808">Transferase</keyword>
<dbReference type="GO" id="GO:0004674">
    <property type="term" value="F:protein serine/threonine kinase activity"/>
    <property type="evidence" value="ECO:0007669"/>
    <property type="project" value="TreeGrafter"/>
</dbReference>
<evidence type="ECO:0000259" key="12">
    <source>
        <dbReference type="PROSITE" id="PS50011"/>
    </source>
</evidence>
<keyword evidence="9" id="KW-0472">Membrane</keyword>
<dbReference type="Gene3D" id="3.90.550.50">
    <property type="match status" value="1"/>
</dbReference>
<keyword evidence="7" id="KW-0735">Signal-anchor</keyword>
<feature type="compositionally biased region" description="Polar residues" evidence="11">
    <location>
        <begin position="593"/>
        <end position="615"/>
    </location>
</feature>
<evidence type="ECO:0000256" key="6">
    <source>
        <dbReference type="ARBA" id="ARBA00022840"/>
    </source>
</evidence>
<keyword evidence="8" id="KW-1133">Transmembrane helix</keyword>
<evidence type="ECO:0000256" key="9">
    <source>
        <dbReference type="ARBA" id="ARBA00023136"/>
    </source>
</evidence>
<evidence type="ECO:0000256" key="7">
    <source>
        <dbReference type="ARBA" id="ARBA00022968"/>
    </source>
</evidence>
<dbReference type="AlphaFoldDB" id="A0A819DPN7"/>
<feature type="binding site" evidence="10">
    <location>
        <position position="669"/>
    </location>
    <ligand>
        <name>ATP</name>
        <dbReference type="ChEBI" id="CHEBI:30616"/>
    </ligand>
</feature>
<accession>A0A819DPN7</accession>
<dbReference type="PANTHER" id="PTHR44329">
    <property type="entry name" value="SERINE/THREONINE-PROTEIN KINASE TNNI3K-RELATED"/>
    <property type="match status" value="1"/>
</dbReference>
<dbReference type="InterPro" id="IPR008271">
    <property type="entry name" value="Ser/Thr_kinase_AS"/>
</dbReference>
<dbReference type="GO" id="GO:0005524">
    <property type="term" value="F:ATP binding"/>
    <property type="evidence" value="ECO:0007669"/>
    <property type="project" value="UniProtKB-UniRule"/>
</dbReference>
<dbReference type="InterPro" id="IPR000719">
    <property type="entry name" value="Prot_kinase_dom"/>
</dbReference>
<sequence length="927" mass="105098">MRYTTQTYIFSETASGRLPLIVLPNITDSYASNGPKFWDALQWAWERFQNRAKWFAKVDDDTFVNVHEIYKLLKQKDARKFTVYGRCGEHFLPETHVSQETLPRNWTFVDGGAGTFISSYAMSLLNLHGFLNKSKVLERHGSTLFGFQDASFGEIIAEIARRETLRYNRTFTSPFICEDLRLQHQCDPKHPEAKLRQIIVAMHYKRDGTLDMRYSSSKAAMSSGFGMGSFGSSGGSNYSPMSSGFGIGSFGSSRNTGFSSMSYGSTASSALHHKKDGTLDMRYSSSRSTAFSAQPIHVSRPVGSFEVHHKKDGTLDMRYNSSKIAAASSQTNYINRPTSSSGLHYKKDGTMDMRYNSSKTTTPCSTLSTYANRPSSSSGLHHKKDGTLDMRYSSSKNANQSVSSSGLHHKKDGTLDMRYASSKNAMSRNASGYQYSKQGIPKHIPMTKSGIPDMRTTAAKDWVRQQAQTGIEEIPSWIPKTKDGSLDTSKAITQEYLKWKGTTLSNYVPGQRLAYYDQKLEDMQFRNLVEDAREDEVEMPQYEMLPETPEMQHQLCPQPTRHYNTRQDDYDNDDNSQYDTLRDSSEDQHHYPSRTTRNLSRQDQRPYSSQRMMNSSREDYEYDIRSEVSESIPVINYRDLNINLDDKLGQGSFGIVYKGEWNHQIVAIKQLHLNRLTRQEKNSFVKEIKIMSTLGEHTNLVHLFGYTLEPPCLIMEYVELGSLTYLLHYCEDQQIEAKITDGRIKKKLILGIVLGMNQLHAVNIVHGDLKPQNILVSNDYIAKITDFGFATLRGKSSSSVASSVTSNDDDGEVRGTAGYMAPELLNSSNPPECSIDVYSFGIVLNEIIQEEEPYADQFQNFLGRGPFAAVNYARLGNRPRINATTPSFFKNFIKKCWDTEPRNRPTFKQIFHDLKPSHINLPDSFQL</sequence>
<evidence type="ECO:0000313" key="13">
    <source>
        <dbReference type="EMBL" id="CAF3838699.1"/>
    </source>
</evidence>
<keyword evidence="6 10" id="KW-0067">ATP-binding</keyword>
<dbReference type="CDD" id="cd13999">
    <property type="entry name" value="STKc_MAP3K-like"/>
    <property type="match status" value="1"/>
</dbReference>
<dbReference type="SUPFAM" id="SSF56112">
    <property type="entry name" value="Protein kinase-like (PK-like)"/>
    <property type="match status" value="1"/>
</dbReference>
<evidence type="ECO:0000256" key="11">
    <source>
        <dbReference type="SAM" id="MobiDB-lite"/>
    </source>
</evidence>
<comment type="subcellular location">
    <subcellularLocation>
        <location evidence="1">Membrane</location>
        <topology evidence="1">Single-pass type II membrane protein</topology>
    </subcellularLocation>
</comment>
<dbReference type="GO" id="GO:0016757">
    <property type="term" value="F:glycosyltransferase activity"/>
    <property type="evidence" value="ECO:0007669"/>
    <property type="project" value="UniProtKB-KW"/>
</dbReference>
<dbReference type="InterPro" id="IPR017441">
    <property type="entry name" value="Protein_kinase_ATP_BS"/>
</dbReference>
<feature type="region of interest" description="Disordered" evidence="11">
    <location>
        <begin position="358"/>
        <end position="414"/>
    </location>
</feature>
<evidence type="ECO:0000256" key="1">
    <source>
        <dbReference type="ARBA" id="ARBA00004606"/>
    </source>
</evidence>
<feature type="compositionally biased region" description="Polar residues" evidence="11">
    <location>
        <begin position="358"/>
        <end position="379"/>
    </location>
</feature>
<dbReference type="EMBL" id="CAJOAY010001404">
    <property type="protein sequence ID" value="CAF3838699.1"/>
    <property type="molecule type" value="Genomic_DNA"/>
</dbReference>
<dbReference type="PROSITE" id="PS00107">
    <property type="entry name" value="PROTEIN_KINASE_ATP"/>
    <property type="match status" value="1"/>
</dbReference>
<dbReference type="PANTHER" id="PTHR44329:SF298">
    <property type="entry name" value="MIXED LINEAGE KINASE DOMAIN-LIKE PROTEIN"/>
    <property type="match status" value="1"/>
</dbReference>
<organism evidence="13 14">
    <name type="scientific">Adineta steineri</name>
    <dbReference type="NCBI Taxonomy" id="433720"/>
    <lineage>
        <taxon>Eukaryota</taxon>
        <taxon>Metazoa</taxon>
        <taxon>Spiralia</taxon>
        <taxon>Gnathifera</taxon>
        <taxon>Rotifera</taxon>
        <taxon>Eurotatoria</taxon>
        <taxon>Bdelloidea</taxon>
        <taxon>Adinetida</taxon>
        <taxon>Adinetidae</taxon>
        <taxon>Adineta</taxon>
    </lineage>
</organism>
<reference evidence="13" key="1">
    <citation type="submission" date="2021-02" db="EMBL/GenBank/DDBJ databases">
        <authorList>
            <person name="Nowell W R."/>
        </authorList>
    </citation>
    <scope>NUCLEOTIDE SEQUENCE</scope>
</reference>
<dbReference type="PROSITE" id="PS00108">
    <property type="entry name" value="PROTEIN_KINASE_ST"/>
    <property type="match status" value="1"/>
</dbReference>
<dbReference type="InterPro" id="IPR051681">
    <property type="entry name" value="Ser/Thr_Kinases-Pseudokinases"/>
</dbReference>
<feature type="compositionally biased region" description="Basic and acidic residues" evidence="11">
    <location>
        <begin position="580"/>
        <end position="590"/>
    </location>
</feature>
<evidence type="ECO:0000256" key="3">
    <source>
        <dbReference type="ARBA" id="ARBA00022679"/>
    </source>
</evidence>